<reference evidence="7" key="1">
    <citation type="submission" date="2018-03" db="EMBL/GenBank/DDBJ databases">
        <authorList>
            <person name="Sun L."/>
            <person name="Liu H."/>
            <person name="Chen W."/>
            <person name="Huang K."/>
            <person name="Liu W."/>
            <person name="Gao X."/>
        </authorList>
    </citation>
    <scope>NUCLEOTIDE SEQUENCE [LARGE SCALE GENOMIC DNA]</scope>
    <source>
        <strain evidence="7">SH9</strain>
    </source>
</reference>
<dbReference type="PANTHER" id="PTHR44688:SF25">
    <property type="entry name" value="HTH LUXR-TYPE DOMAIN-CONTAINING PROTEIN"/>
    <property type="match status" value="1"/>
</dbReference>
<keyword evidence="2" id="KW-0238">DNA-binding</keyword>
<comment type="caution">
    <text evidence="6">The sequence shown here is derived from an EMBL/GenBank/DDBJ whole genome shotgun (WGS) entry which is preliminary data.</text>
</comment>
<dbReference type="InterPro" id="IPR016032">
    <property type="entry name" value="Sig_transdc_resp-reg_C-effctor"/>
</dbReference>
<dbReference type="PANTHER" id="PTHR44688">
    <property type="entry name" value="DNA-BINDING TRANSCRIPTIONAL ACTIVATOR DEVR_DOSR"/>
    <property type="match status" value="1"/>
</dbReference>
<dbReference type="InterPro" id="IPR000792">
    <property type="entry name" value="Tscrpt_reg_LuxR_C"/>
</dbReference>
<proteinExistence type="predicted"/>
<accession>A0A2T1HX84</accession>
<gene>
    <name evidence="6" type="ORF">SLNSH_05365</name>
</gene>
<feature type="domain" description="HTH luxR-type" evidence="5">
    <location>
        <begin position="179"/>
        <end position="244"/>
    </location>
</feature>
<dbReference type="GO" id="GO:0006355">
    <property type="term" value="P:regulation of DNA-templated transcription"/>
    <property type="evidence" value="ECO:0007669"/>
    <property type="project" value="InterPro"/>
</dbReference>
<dbReference type="Pfam" id="PF03472">
    <property type="entry name" value="Autoind_bind"/>
    <property type="match status" value="1"/>
</dbReference>
<organism evidence="6 7">
    <name type="scientific">Alsobacter soli</name>
    <dbReference type="NCBI Taxonomy" id="2109933"/>
    <lineage>
        <taxon>Bacteria</taxon>
        <taxon>Pseudomonadati</taxon>
        <taxon>Pseudomonadota</taxon>
        <taxon>Alphaproteobacteria</taxon>
        <taxon>Hyphomicrobiales</taxon>
        <taxon>Alsobacteraceae</taxon>
        <taxon>Alsobacter</taxon>
    </lineage>
</organism>
<dbReference type="PRINTS" id="PR00038">
    <property type="entry name" value="HTHLUXR"/>
</dbReference>
<feature type="region of interest" description="Disordered" evidence="4">
    <location>
        <begin position="250"/>
        <end position="269"/>
    </location>
</feature>
<keyword evidence="1" id="KW-0805">Transcription regulation</keyword>
<dbReference type="SUPFAM" id="SSF75516">
    <property type="entry name" value="Pheromone-binding domain of LuxR-like quorum-sensing transcription factors"/>
    <property type="match status" value="1"/>
</dbReference>
<dbReference type="InterPro" id="IPR036693">
    <property type="entry name" value="TF_LuxR_autoind-bd_dom_sf"/>
</dbReference>
<dbReference type="PROSITE" id="PS50043">
    <property type="entry name" value="HTH_LUXR_2"/>
    <property type="match status" value="1"/>
</dbReference>
<evidence type="ECO:0000259" key="5">
    <source>
        <dbReference type="PROSITE" id="PS50043"/>
    </source>
</evidence>
<sequence length="269" mass="29331">MARAGIFYTSTVMSVCYRDGSPPTSSDKSLDHRLASFINQRNLNHYAYWLRLVPGEIDCGIVLFTSNPQAWLNDFCSQKHTCDPLLSVCQQTIMPINWDDLASSDRKSKSALKVWELHGVGPRGLTVPIRGAVGDFALFSVASDEDAATWTNRLSQLTAEVVLFAFEIHASVMEAWVRNEGAARPLSPRERQVLTLAAQGLPHKAVAFALAISERAVKLYLDSARAKLGAHNTAHAVAYAVSRRLIAPPGALRPGSRSPSGRPPVALAR</sequence>
<evidence type="ECO:0000256" key="3">
    <source>
        <dbReference type="ARBA" id="ARBA00023163"/>
    </source>
</evidence>
<dbReference type="AlphaFoldDB" id="A0A2T1HX84"/>
<keyword evidence="3" id="KW-0804">Transcription</keyword>
<dbReference type="SMART" id="SM00421">
    <property type="entry name" value="HTH_LUXR"/>
    <property type="match status" value="1"/>
</dbReference>
<evidence type="ECO:0000313" key="7">
    <source>
        <dbReference type="Proteomes" id="UP000239772"/>
    </source>
</evidence>
<evidence type="ECO:0000313" key="6">
    <source>
        <dbReference type="EMBL" id="PSC06224.1"/>
    </source>
</evidence>
<dbReference type="GO" id="GO:0003677">
    <property type="term" value="F:DNA binding"/>
    <property type="evidence" value="ECO:0007669"/>
    <property type="project" value="UniProtKB-KW"/>
</dbReference>
<protein>
    <recommendedName>
        <fullName evidence="5">HTH luxR-type domain-containing protein</fullName>
    </recommendedName>
</protein>
<evidence type="ECO:0000256" key="1">
    <source>
        <dbReference type="ARBA" id="ARBA00023015"/>
    </source>
</evidence>
<dbReference type="Pfam" id="PF00196">
    <property type="entry name" value="GerE"/>
    <property type="match status" value="1"/>
</dbReference>
<dbReference type="Proteomes" id="UP000239772">
    <property type="component" value="Unassembled WGS sequence"/>
</dbReference>
<dbReference type="Gene3D" id="1.10.10.10">
    <property type="entry name" value="Winged helix-like DNA-binding domain superfamily/Winged helix DNA-binding domain"/>
    <property type="match status" value="1"/>
</dbReference>
<dbReference type="InterPro" id="IPR005143">
    <property type="entry name" value="TF_LuxR_autoind-bd_dom"/>
</dbReference>
<keyword evidence="7" id="KW-1185">Reference proteome</keyword>
<dbReference type="InterPro" id="IPR036388">
    <property type="entry name" value="WH-like_DNA-bd_sf"/>
</dbReference>
<evidence type="ECO:0000256" key="4">
    <source>
        <dbReference type="SAM" id="MobiDB-lite"/>
    </source>
</evidence>
<dbReference type="SUPFAM" id="SSF46894">
    <property type="entry name" value="C-terminal effector domain of the bipartite response regulators"/>
    <property type="match status" value="1"/>
</dbReference>
<dbReference type="Gene3D" id="3.30.450.80">
    <property type="entry name" value="Transcription factor LuxR-like, autoinducer-binding domain"/>
    <property type="match status" value="1"/>
</dbReference>
<name>A0A2T1HX84_9HYPH</name>
<evidence type="ECO:0000256" key="2">
    <source>
        <dbReference type="ARBA" id="ARBA00023125"/>
    </source>
</evidence>
<dbReference type="CDD" id="cd06170">
    <property type="entry name" value="LuxR_C_like"/>
    <property type="match status" value="1"/>
</dbReference>
<dbReference type="EMBL" id="PVZS01000004">
    <property type="protein sequence ID" value="PSC06224.1"/>
    <property type="molecule type" value="Genomic_DNA"/>
</dbReference>